<protein>
    <submittedName>
        <fullName evidence="1">Uncharacterized protein</fullName>
    </submittedName>
</protein>
<gene>
    <name evidence="1" type="ORF">SAMN04488519_106138</name>
</gene>
<keyword evidence="2" id="KW-1185">Reference proteome</keyword>
<evidence type="ECO:0000313" key="1">
    <source>
        <dbReference type="EMBL" id="SFO40755.1"/>
    </source>
</evidence>
<dbReference type="STRING" id="226506.SAMN04488519_106138"/>
<dbReference type="EMBL" id="FOVW01000006">
    <property type="protein sequence ID" value="SFO40755.1"/>
    <property type="molecule type" value="Genomic_DNA"/>
</dbReference>
<sequence>MESLIKKSLILKNVFNFKDRYQTIIFILTSQIAHVSANQ</sequence>
<name>A0A1I5GXN1_9BACT</name>
<evidence type="ECO:0000313" key="2">
    <source>
        <dbReference type="Proteomes" id="UP000199564"/>
    </source>
</evidence>
<proteinExistence type="predicted"/>
<organism evidence="1 2">
    <name type="scientific">Algoriphagus ornithinivorans</name>
    <dbReference type="NCBI Taxonomy" id="226506"/>
    <lineage>
        <taxon>Bacteria</taxon>
        <taxon>Pseudomonadati</taxon>
        <taxon>Bacteroidota</taxon>
        <taxon>Cytophagia</taxon>
        <taxon>Cytophagales</taxon>
        <taxon>Cyclobacteriaceae</taxon>
        <taxon>Algoriphagus</taxon>
    </lineage>
</organism>
<reference evidence="2" key="1">
    <citation type="submission" date="2016-10" db="EMBL/GenBank/DDBJ databases">
        <authorList>
            <person name="Varghese N."/>
            <person name="Submissions S."/>
        </authorList>
    </citation>
    <scope>NUCLEOTIDE SEQUENCE [LARGE SCALE GENOMIC DNA]</scope>
    <source>
        <strain evidence="2">DSM 15282</strain>
    </source>
</reference>
<dbReference type="AlphaFoldDB" id="A0A1I5GXN1"/>
<accession>A0A1I5GXN1</accession>
<dbReference type="Proteomes" id="UP000199564">
    <property type="component" value="Unassembled WGS sequence"/>
</dbReference>